<dbReference type="Pfam" id="PF00067">
    <property type="entry name" value="p450"/>
    <property type="match status" value="1"/>
</dbReference>
<evidence type="ECO:0000256" key="10">
    <source>
        <dbReference type="ARBA" id="ARBA00023004"/>
    </source>
</evidence>
<keyword evidence="9 15" id="KW-0560">Oxidoreductase</keyword>
<comment type="similarity">
    <text evidence="4 15">Belongs to the cytochrome P450 family.</text>
</comment>
<evidence type="ECO:0000256" key="14">
    <source>
        <dbReference type="PIRSR" id="PIRSR602401-1"/>
    </source>
</evidence>
<evidence type="ECO:0000313" key="16">
    <source>
        <dbReference type="EMBL" id="KAJ7660066.1"/>
    </source>
</evidence>
<keyword evidence="5 14" id="KW-0349">Heme</keyword>
<dbReference type="AlphaFoldDB" id="A0AAD7G506"/>
<keyword evidence="6" id="KW-0812">Transmembrane</keyword>
<evidence type="ECO:0000256" key="1">
    <source>
        <dbReference type="ARBA" id="ARBA00001971"/>
    </source>
</evidence>
<evidence type="ECO:0000256" key="13">
    <source>
        <dbReference type="ARBA" id="ARBA00023180"/>
    </source>
</evidence>
<evidence type="ECO:0000256" key="7">
    <source>
        <dbReference type="ARBA" id="ARBA00022723"/>
    </source>
</evidence>
<evidence type="ECO:0000256" key="2">
    <source>
        <dbReference type="ARBA" id="ARBA00004167"/>
    </source>
</evidence>
<keyword evidence="17" id="KW-1185">Reference proteome</keyword>
<gene>
    <name evidence="16" type="ORF">B0H17DRAFT_1095570</name>
</gene>
<dbReference type="GO" id="GO:0016705">
    <property type="term" value="F:oxidoreductase activity, acting on paired donors, with incorporation or reduction of molecular oxygen"/>
    <property type="evidence" value="ECO:0007669"/>
    <property type="project" value="InterPro"/>
</dbReference>
<name>A0AAD7G506_MYCRO</name>
<organism evidence="16 17">
    <name type="scientific">Mycena rosella</name>
    <name type="common">Pink bonnet</name>
    <name type="synonym">Agaricus rosellus</name>
    <dbReference type="NCBI Taxonomy" id="1033263"/>
    <lineage>
        <taxon>Eukaryota</taxon>
        <taxon>Fungi</taxon>
        <taxon>Dikarya</taxon>
        <taxon>Basidiomycota</taxon>
        <taxon>Agaricomycotina</taxon>
        <taxon>Agaricomycetes</taxon>
        <taxon>Agaricomycetidae</taxon>
        <taxon>Agaricales</taxon>
        <taxon>Marasmiineae</taxon>
        <taxon>Mycenaceae</taxon>
        <taxon>Mycena</taxon>
    </lineage>
</organism>
<evidence type="ECO:0000256" key="12">
    <source>
        <dbReference type="ARBA" id="ARBA00023136"/>
    </source>
</evidence>
<reference evidence="16" key="1">
    <citation type="submission" date="2023-03" db="EMBL/GenBank/DDBJ databases">
        <title>Massive genome expansion in bonnet fungi (Mycena s.s.) driven by repeated elements and novel gene families across ecological guilds.</title>
        <authorList>
            <consortium name="Lawrence Berkeley National Laboratory"/>
            <person name="Harder C.B."/>
            <person name="Miyauchi S."/>
            <person name="Viragh M."/>
            <person name="Kuo A."/>
            <person name="Thoen E."/>
            <person name="Andreopoulos B."/>
            <person name="Lu D."/>
            <person name="Skrede I."/>
            <person name="Drula E."/>
            <person name="Henrissat B."/>
            <person name="Morin E."/>
            <person name="Kohler A."/>
            <person name="Barry K."/>
            <person name="LaButti K."/>
            <person name="Morin E."/>
            <person name="Salamov A."/>
            <person name="Lipzen A."/>
            <person name="Mereny Z."/>
            <person name="Hegedus B."/>
            <person name="Baldrian P."/>
            <person name="Stursova M."/>
            <person name="Weitz H."/>
            <person name="Taylor A."/>
            <person name="Grigoriev I.V."/>
            <person name="Nagy L.G."/>
            <person name="Martin F."/>
            <person name="Kauserud H."/>
        </authorList>
    </citation>
    <scope>NUCLEOTIDE SEQUENCE</scope>
    <source>
        <strain evidence="16">CBHHK067</strain>
    </source>
</reference>
<evidence type="ECO:0000256" key="3">
    <source>
        <dbReference type="ARBA" id="ARBA00005179"/>
    </source>
</evidence>
<evidence type="ECO:0000256" key="9">
    <source>
        <dbReference type="ARBA" id="ARBA00023002"/>
    </source>
</evidence>
<dbReference type="GO" id="GO:0016020">
    <property type="term" value="C:membrane"/>
    <property type="evidence" value="ECO:0007669"/>
    <property type="project" value="UniProtKB-SubCell"/>
</dbReference>
<dbReference type="InterPro" id="IPR001128">
    <property type="entry name" value="Cyt_P450"/>
</dbReference>
<evidence type="ECO:0000256" key="6">
    <source>
        <dbReference type="ARBA" id="ARBA00022692"/>
    </source>
</evidence>
<dbReference type="GO" id="GO:0020037">
    <property type="term" value="F:heme binding"/>
    <property type="evidence" value="ECO:0007669"/>
    <property type="project" value="InterPro"/>
</dbReference>
<dbReference type="GO" id="GO:0004497">
    <property type="term" value="F:monooxygenase activity"/>
    <property type="evidence" value="ECO:0007669"/>
    <property type="project" value="UniProtKB-KW"/>
</dbReference>
<dbReference type="Gene3D" id="1.10.630.10">
    <property type="entry name" value="Cytochrome P450"/>
    <property type="match status" value="1"/>
</dbReference>
<feature type="binding site" description="axial binding residue" evidence="14">
    <location>
        <position position="485"/>
    </location>
    <ligand>
        <name>heme</name>
        <dbReference type="ChEBI" id="CHEBI:30413"/>
    </ligand>
    <ligandPart>
        <name>Fe</name>
        <dbReference type="ChEBI" id="CHEBI:18248"/>
    </ligandPart>
</feature>
<comment type="subcellular location">
    <subcellularLocation>
        <location evidence="2">Membrane</location>
        <topology evidence="2">Single-pass membrane protein</topology>
    </subcellularLocation>
</comment>
<keyword evidence="10 14" id="KW-0408">Iron</keyword>
<keyword evidence="8" id="KW-1133">Transmembrane helix</keyword>
<accession>A0AAD7G506</accession>
<dbReference type="PANTHER" id="PTHR46300">
    <property type="entry name" value="P450, PUTATIVE (EUROFUNG)-RELATED-RELATED"/>
    <property type="match status" value="1"/>
</dbReference>
<dbReference type="SUPFAM" id="SSF48264">
    <property type="entry name" value="Cytochrome P450"/>
    <property type="match status" value="1"/>
</dbReference>
<dbReference type="PRINTS" id="PR00385">
    <property type="entry name" value="P450"/>
</dbReference>
<evidence type="ECO:0000256" key="4">
    <source>
        <dbReference type="ARBA" id="ARBA00010617"/>
    </source>
</evidence>
<dbReference type="InterPro" id="IPR036396">
    <property type="entry name" value="Cyt_P450_sf"/>
</dbReference>
<keyword evidence="7 14" id="KW-0479">Metal-binding</keyword>
<evidence type="ECO:0000313" key="17">
    <source>
        <dbReference type="Proteomes" id="UP001221757"/>
    </source>
</evidence>
<dbReference type="PANTHER" id="PTHR46300:SF2">
    <property type="entry name" value="CYTOCHROME P450 MONOOXYGENASE ALNH-RELATED"/>
    <property type="match status" value="1"/>
</dbReference>
<sequence length="570" mass="65158">MRASGARALGFIALLEPVKTPIELWIPAPSMFTSFTSLLVCAAVLACSVFFSRFGQREWKLLPGPPTIPFLGNLHILPTDGGEWPLKFMEWSRQHGDIMSIKLVSETMIILSSPTAIKEVVDKHGWATSSRPPHYLAGLAVGGYHLLLASDSARLRNIRKTITRFFSPQNSAKRLPVQAAESTQLLFELMAHPESFSESIRRYTPSIAMITVYGHRASALTSRRFFKMLAQFLHILLPGAYPPIDLLPPLRYLPERWAPWFAVCRRNKSEMAAFHLEAEKRSVAKIRRSNIAEESESYMKCIQHMDLSQEEYPAFSLMLHSHTRVDCRHFVYRYTALPIVEASSDTSAAFLLSLVLILGLYLEYQERARQEIEFVVGTTRIPELEDFKKMPFLDALIKEVIRIRPAFPIGIPHRITKEIRYKNYIVPKNATVILNIYSIFHNPEIFEDPEDFNPDRFLHSEHGTRPGMDTDFRDNFSFGGGRRICPGQHVARTTMRLTAMRLIWAFKFGPPVAAETGLPITRELDCYAPEFVVMPHPFKCAIQLRGAEHRDMIIQAFKDVKSLLSRYEYE</sequence>
<dbReference type="Proteomes" id="UP001221757">
    <property type="component" value="Unassembled WGS sequence"/>
</dbReference>
<evidence type="ECO:0000256" key="15">
    <source>
        <dbReference type="RuleBase" id="RU000461"/>
    </source>
</evidence>
<comment type="caution">
    <text evidence="16">The sequence shown here is derived from an EMBL/GenBank/DDBJ whole genome shotgun (WGS) entry which is preliminary data.</text>
</comment>
<evidence type="ECO:0000256" key="11">
    <source>
        <dbReference type="ARBA" id="ARBA00023033"/>
    </source>
</evidence>
<dbReference type="PRINTS" id="PR00463">
    <property type="entry name" value="EP450I"/>
</dbReference>
<dbReference type="GO" id="GO:0005506">
    <property type="term" value="F:iron ion binding"/>
    <property type="evidence" value="ECO:0007669"/>
    <property type="project" value="InterPro"/>
</dbReference>
<protein>
    <submittedName>
        <fullName evidence="16">Cytochrome P450</fullName>
    </submittedName>
</protein>
<evidence type="ECO:0000256" key="8">
    <source>
        <dbReference type="ARBA" id="ARBA00022989"/>
    </source>
</evidence>
<dbReference type="PROSITE" id="PS00086">
    <property type="entry name" value="CYTOCHROME_P450"/>
    <property type="match status" value="1"/>
</dbReference>
<comment type="cofactor">
    <cofactor evidence="1 14">
        <name>heme</name>
        <dbReference type="ChEBI" id="CHEBI:30413"/>
    </cofactor>
</comment>
<keyword evidence="11 15" id="KW-0503">Monooxygenase</keyword>
<dbReference type="EMBL" id="JARKIE010000263">
    <property type="protein sequence ID" value="KAJ7660066.1"/>
    <property type="molecule type" value="Genomic_DNA"/>
</dbReference>
<keyword evidence="13" id="KW-0325">Glycoprotein</keyword>
<dbReference type="InterPro" id="IPR017972">
    <property type="entry name" value="Cyt_P450_CS"/>
</dbReference>
<dbReference type="InterPro" id="IPR050364">
    <property type="entry name" value="Cytochrome_P450_fung"/>
</dbReference>
<keyword evidence="12" id="KW-0472">Membrane</keyword>
<proteinExistence type="inferred from homology"/>
<dbReference type="InterPro" id="IPR002401">
    <property type="entry name" value="Cyt_P450_E_grp-I"/>
</dbReference>
<evidence type="ECO:0000256" key="5">
    <source>
        <dbReference type="ARBA" id="ARBA00022617"/>
    </source>
</evidence>
<comment type="pathway">
    <text evidence="3">Secondary metabolite biosynthesis.</text>
</comment>